<gene>
    <name evidence="2" type="ORF">AVDCRST_MAG49-3312</name>
</gene>
<proteinExistence type="predicted"/>
<organism evidence="2">
    <name type="scientific">uncultured Thermomicrobiales bacterium</name>
    <dbReference type="NCBI Taxonomy" id="1645740"/>
    <lineage>
        <taxon>Bacteria</taxon>
        <taxon>Pseudomonadati</taxon>
        <taxon>Thermomicrobiota</taxon>
        <taxon>Thermomicrobia</taxon>
        <taxon>Thermomicrobiales</taxon>
        <taxon>environmental samples</taxon>
    </lineage>
</organism>
<reference evidence="2" key="1">
    <citation type="submission" date="2020-02" db="EMBL/GenBank/DDBJ databases">
        <authorList>
            <person name="Meier V. D."/>
        </authorList>
    </citation>
    <scope>NUCLEOTIDE SEQUENCE</scope>
    <source>
        <strain evidence="2">AVDCRST_MAG49</strain>
    </source>
</reference>
<feature type="compositionally biased region" description="Low complexity" evidence="1">
    <location>
        <begin position="118"/>
        <end position="132"/>
    </location>
</feature>
<feature type="compositionally biased region" description="Basic and acidic residues" evidence="1">
    <location>
        <begin position="170"/>
        <end position="201"/>
    </location>
</feature>
<evidence type="ECO:0000313" key="2">
    <source>
        <dbReference type="EMBL" id="CAA9568298.1"/>
    </source>
</evidence>
<accession>A0A6J4V537</accession>
<feature type="compositionally biased region" description="Basic and acidic residues" evidence="1">
    <location>
        <begin position="1"/>
        <end position="18"/>
    </location>
</feature>
<name>A0A6J4V537_9BACT</name>
<feature type="region of interest" description="Disordered" evidence="1">
    <location>
        <begin position="1"/>
        <end position="293"/>
    </location>
</feature>
<feature type="non-terminal residue" evidence="2">
    <location>
        <position position="293"/>
    </location>
</feature>
<feature type="compositionally biased region" description="Basic and acidic residues" evidence="1">
    <location>
        <begin position="213"/>
        <end position="223"/>
    </location>
</feature>
<dbReference type="AlphaFoldDB" id="A0A6J4V537"/>
<feature type="compositionally biased region" description="Basic and acidic residues" evidence="1">
    <location>
        <begin position="133"/>
        <end position="160"/>
    </location>
</feature>
<protein>
    <submittedName>
        <fullName evidence="2">ABC transporter, permease protein 2 (Cluster 1, maltose/g3p/polyamine/iron)</fullName>
    </submittedName>
</protein>
<feature type="compositionally biased region" description="Basic and acidic residues" evidence="1">
    <location>
        <begin position="82"/>
        <end position="107"/>
    </location>
</feature>
<feature type="compositionally biased region" description="Basic and acidic residues" evidence="1">
    <location>
        <begin position="275"/>
        <end position="293"/>
    </location>
</feature>
<feature type="compositionally biased region" description="Basic and acidic residues" evidence="1">
    <location>
        <begin position="55"/>
        <end position="68"/>
    </location>
</feature>
<evidence type="ECO:0000256" key="1">
    <source>
        <dbReference type="SAM" id="MobiDB-lite"/>
    </source>
</evidence>
<sequence>ERGYGGRPRQGNEPDRTEGQGPRWPWTDGGVCGSGRAGPLRSGPLQLADLGGVRRAGDDLRQGARDLDGWELPQPVRRPRRVPTDPEQRHLRRRSDGRPDRGDDHGRVRAVTVRFSWAPAADVGGAADPGDPADGHHRPAVRDRHGSRLTEHVPRGHSDPGRLGSAPGALDHEGLFRHCADRDRGGGLGGRRDPLRGDVPDRAAAGRSGGGRRGPDRVHRRLEPVLGPAGADLGPGQGSGLDRPVPGVGLVHPGRLGIPRGDGDRVRDPRHRLLRDRAARPTGLDRRQSGRDV</sequence>
<feature type="non-terminal residue" evidence="2">
    <location>
        <position position="1"/>
    </location>
</feature>
<dbReference type="EMBL" id="CADCWG010000220">
    <property type="protein sequence ID" value="CAA9568298.1"/>
    <property type="molecule type" value="Genomic_DNA"/>
</dbReference>